<feature type="domain" description="YjiS-like" evidence="1">
    <location>
        <begin position="45"/>
        <end position="67"/>
    </location>
</feature>
<organism evidence="2 3">
    <name type="scientific">Pararoseomonas baculiformis</name>
    <dbReference type="NCBI Taxonomy" id="2820812"/>
    <lineage>
        <taxon>Bacteria</taxon>
        <taxon>Pseudomonadati</taxon>
        <taxon>Pseudomonadota</taxon>
        <taxon>Alphaproteobacteria</taxon>
        <taxon>Acetobacterales</taxon>
        <taxon>Acetobacteraceae</taxon>
        <taxon>Pararoseomonas</taxon>
    </lineage>
</organism>
<sequence length="82" mass="9380">MSGHVITRSALAREACSAARRVPARHGRAFGWFQGISHMLRVIEERRILATLDDRMLSDVGLNRLEVEREIARAPWDLDRRG</sequence>
<protein>
    <submittedName>
        <fullName evidence="2">DUF1127 domain-containing protein</fullName>
    </submittedName>
</protein>
<dbReference type="Proteomes" id="UP000681594">
    <property type="component" value="Unassembled WGS sequence"/>
</dbReference>
<comment type="caution">
    <text evidence="2">The sequence shown here is derived from an EMBL/GenBank/DDBJ whole genome shotgun (WGS) entry which is preliminary data.</text>
</comment>
<evidence type="ECO:0000313" key="3">
    <source>
        <dbReference type="Proteomes" id="UP000681594"/>
    </source>
</evidence>
<dbReference type="Pfam" id="PF06568">
    <property type="entry name" value="YjiS-like"/>
    <property type="match status" value="1"/>
</dbReference>
<keyword evidence="3" id="KW-1185">Reference proteome</keyword>
<accession>A0ABS4AJJ3</accession>
<proteinExistence type="predicted"/>
<dbReference type="RefSeq" id="WP_209381464.1">
    <property type="nucleotide sequence ID" value="NZ_JAGIZB010000027.1"/>
</dbReference>
<evidence type="ECO:0000313" key="2">
    <source>
        <dbReference type="EMBL" id="MBP0447201.1"/>
    </source>
</evidence>
<gene>
    <name evidence="2" type="ORF">J8J14_20700</name>
</gene>
<dbReference type="EMBL" id="JAGIZB010000027">
    <property type="protein sequence ID" value="MBP0447201.1"/>
    <property type="molecule type" value="Genomic_DNA"/>
</dbReference>
<name>A0ABS4AJJ3_9PROT</name>
<dbReference type="InterPro" id="IPR009506">
    <property type="entry name" value="YjiS-like"/>
</dbReference>
<reference evidence="2 3" key="1">
    <citation type="submission" date="2021-03" db="EMBL/GenBank/DDBJ databases">
        <authorList>
            <person name="So Y."/>
        </authorList>
    </citation>
    <scope>NUCLEOTIDE SEQUENCE [LARGE SCALE GENOMIC DNA]</scope>
    <source>
        <strain evidence="2 3">SSH11</strain>
    </source>
</reference>
<evidence type="ECO:0000259" key="1">
    <source>
        <dbReference type="Pfam" id="PF06568"/>
    </source>
</evidence>